<dbReference type="InterPro" id="IPR003961">
    <property type="entry name" value="FN3_dom"/>
</dbReference>
<proteinExistence type="predicted"/>
<evidence type="ECO:0000313" key="5">
    <source>
        <dbReference type="EMBL" id="MDR6597586.1"/>
    </source>
</evidence>
<feature type="domain" description="Fibronectin type-III" evidence="4">
    <location>
        <begin position="61"/>
        <end position="145"/>
    </location>
</feature>
<feature type="region of interest" description="Disordered" evidence="3">
    <location>
        <begin position="27"/>
        <end position="46"/>
    </location>
</feature>
<name>A0ABU1Q3W8_9PSEU</name>
<keyword evidence="2" id="KW-0624">Polysaccharide degradation</keyword>
<feature type="region of interest" description="Disordered" evidence="3">
    <location>
        <begin position="127"/>
        <end position="185"/>
    </location>
</feature>
<dbReference type="PROSITE" id="PS50853">
    <property type="entry name" value="FN3"/>
    <property type="match status" value="1"/>
</dbReference>
<keyword evidence="6" id="KW-1185">Reference proteome</keyword>
<evidence type="ECO:0000259" key="4">
    <source>
        <dbReference type="PROSITE" id="PS50853"/>
    </source>
</evidence>
<dbReference type="InterPro" id="IPR036116">
    <property type="entry name" value="FN3_sf"/>
</dbReference>
<comment type="caution">
    <text evidence="5">The sequence shown here is derived from an EMBL/GenBank/DDBJ whole genome shotgun (WGS) entry which is preliminary data.</text>
</comment>
<dbReference type="EMBL" id="JAVDSG010000001">
    <property type="protein sequence ID" value="MDR6597586.1"/>
    <property type="molecule type" value="Genomic_DNA"/>
</dbReference>
<reference evidence="5 6" key="1">
    <citation type="submission" date="2023-07" db="EMBL/GenBank/DDBJ databases">
        <title>Sequencing the genomes of 1000 actinobacteria strains.</title>
        <authorList>
            <person name="Klenk H.-P."/>
        </authorList>
    </citation>
    <scope>NUCLEOTIDE SEQUENCE [LARGE SCALE GENOMIC DNA]</scope>
    <source>
        <strain evidence="5 6">DSM 43749</strain>
    </source>
</reference>
<evidence type="ECO:0000256" key="3">
    <source>
        <dbReference type="SAM" id="MobiDB-lite"/>
    </source>
</evidence>
<gene>
    <name evidence="5" type="ORF">J2S66_005970</name>
</gene>
<evidence type="ECO:0000256" key="1">
    <source>
        <dbReference type="ARBA" id="ARBA00023295"/>
    </source>
</evidence>
<organism evidence="5 6">
    <name type="scientific">Saccharothrix longispora</name>
    <dbReference type="NCBI Taxonomy" id="33920"/>
    <lineage>
        <taxon>Bacteria</taxon>
        <taxon>Bacillati</taxon>
        <taxon>Actinomycetota</taxon>
        <taxon>Actinomycetes</taxon>
        <taxon>Pseudonocardiales</taxon>
        <taxon>Pseudonocardiaceae</taxon>
        <taxon>Saccharothrix</taxon>
    </lineage>
</organism>
<keyword evidence="1" id="KW-0378">Hydrolase</keyword>
<dbReference type="CDD" id="cd00063">
    <property type="entry name" value="FN3"/>
    <property type="match status" value="1"/>
</dbReference>
<evidence type="ECO:0000313" key="6">
    <source>
        <dbReference type="Proteomes" id="UP001268819"/>
    </source>
</evidence>
<sequence>MDRRRIALVAAGVVLFAGVVAVLRTGGDEGSSAATTTSAPPPTSLAPFAAEGVLVPKAGEPPAPPGALTVSSGPRRLQLRWTGDAPGYEVRWGEGRTKFVTDLATQLDGLENDEEYRVEVLAVDAHGRRSAPAKSAGTPRGTAGDYELEDRFDQPDAPDPTRWRLASRGDCARATPGRGDDGPRLVISNNCAASPATLRSRTPFRLDDGSGRLVVETDAPGPDGELLLDLVPGPVTLVGGDVLPPGAVRLRVATGNGSTSVRVLTPDGAATTEVRPVAALEAGISHRWELELGPGGARVVLDGDVVATSPSAPAWTEATALVSAVGPTGQRAAFSLIAFDAAPASPPPLVPGPGVEVVTAPGAPAPAPASPPPPGVTGGRLRLAVLHTDESPQAPPFTLAVGGAVVPLRPAVEGAPWRPSVPYPLVADLPAEVLGSSGGELRATLVTGLRVQVSHVDLELTGTATGTPPVTGSVPPAGLELKLARVTGTVLDASGQVVPEGAAVRRGRLVLDLLLTSRPGEPLAGMAGFSLRVDDERVAVVPTAEEGPGIAGKYRFALNTSGLSQGPHMIEVRLFGTSAETRATSAFVPFFLGQ</sequence>
<keyword evidence="2" id="KW-0119">Carbohydrate metabolism</keyword>
<dbReference type="InterPro" id="IPR013783">
    <property type="entry name" value="Ig-like_fold"/>
</dbReference>
<dbReference type="SUPFAM" id="SSF49265">
    <property type="entry name" value="Fibronectin type III"/>
    <property type="match status" value="1"/>
</dbReference>
<evidence type="ECO:0000256" key="2">
    <source>
        <dbReference type="ARBA" id="ARBA00023326"/>
    </source>
</evidence>
<dbReference type="SMART" id="SM00060">
    <property type="entry name" value="FN3"/>
    <property type="match status" value="1"/>
</dbReference>
<protein>
    <recommendedName>
        <fullName evidence="4">Fibronectin type-III domain-containing protein</fullName>
    </recommendedName>
</protein>
<feature type="compositionally biased region" description="Basic and acidic residues" evidence="3">
    <location>
        <begin position="149"/>
        <end position="162"/>
    </location>
</feature>
<dbReference type="RefSeq" id="WP_310311031.1">
    <property type="nucleotide sequence ID" value="NZ_BAAAXB010000001.1"/>
</dbReference>
<accession>A0ABU1Q3W8</accession>
<keyword evidence="1" id="KW-0326">Glycosidase</keyword>
<dbReference type="Gene3D" id="2.60.40.10">
    <property type="entry name" value="Immunoglobulins"/>
    <property type="match status" value="1"/>
</dbReference>
<dbReference type="Proteomes" id="UP001268819">
    <property type="component" value="Unassembled WGS sequence"/>
</dbReference>